<dbReference type="PANTHER" id="PTHR20883:SF48">
    <property type="entry name" value="ECTOINE DIOXYGENASE"/>
    <property type="match status" value="1"/>
</dbReference>
<dbReference type="PANTHER" id="PTHR20883">
    <property type="entry name" value="PHYTANOYL-COA DIOXYGENASE DOMAIN CONTAINING 1"/>
    <property type="match status" value="1"/>
</dbReference>
<dbReference type="Pfam" id="PF05721">
    <property type="entry name" value="PhyH"/>
    <property type="match status" value="1"/>
</dbReference>
<accession>A0A9X3TX89</accession>
<evidence type="ECO:0000256" key="1">
    <source>
        <dbReference type="ARBA" id="ARBA00001954"/>
    </source>
</evidence>
<name>A0A9X3TX89_9PROT</name>
<comment type="cofactor">
    <cofactor evidence="1">
        <name>Fe(2+)</name>
        <dbReference type="ChEBI" id="CHEBI:29033"/>
    </cofactor>
</comment>
<dbReference type="Gene3D" id="2.60.120.620">
    <property type="entry name" value="q2cbj1_9rhob like domain"/>
    <property type="match status" value="1"/>
</dbReference>
<dbReference type="InterPro" id="IPR008775">
    <property type="entry name" value="Phytyl_CoA_dOase-like"/>
</dbReference>
<dbReference type="GO" id="GO:0016706">
    <property type="term" value="F:2-oxoglutarate-dependent dioxygenase activity"/>
    <property type="evidence" value="ECO:0007669"/>
    <property type="project" value="UniProtKB-ARBA"/>
</dbReference>
<protein>
    <submittedName>
        <fullName evidence="2">Phytanoyl-CoA dioxygenase family protein</fullName>
    </submittedName>
</protein>
<dbReference type="AlphaFoldDB" id="A0A9X3TX89"/>
<evidence type="ECO:0000313" key="3">
    <source>
        <dbReference type="Proteomes" id="UP001141619"/>
    </source>
</evidence>
<gene>
    <name evidence="2" type="ORF">NYP16_06920</name>
</gene>
<reference evidence="2" key="2">
    <citation type="journal article" date="2023" name="Syst. Appl. Microbiol.">
        <title>Govania unica gen. nov., sp. nov., a rare biosphere bacterium that represents a novel family in the class Alphaproteobacteria.</title>
        <authorList>
            <person name="Vandamme P."/>
            <person name="Peeters C."/>
            <person name="Hettiarachchi A."/>
            <person name="Cnockaert M."/>
            <person name="Carlier A."/>
        </authorList>
    </citation>
    <scope>NUCLEOTIDE SEQUENCE</scope>
    <source>
        <strain evidence="2">LMG 31809</strain>
    </source>
</reference>
<dbReference type="EMBL" id="JANWOI010000002">
    <property type="protein sequence ID" value="MDA5193685.1"/>
    <property type="molecule type" value="Genomic_DNA"/>
</dbReference>
<proteinExistence type="predicted"/>
<evidence type="ECO:0000313" key="2">
    <source>
        <dbReference type="EMBL" id="MDA5193685.1"/>
    </source>
</evidence>
<dbReference type="RefSeq" id="WP_274943383.1">
    <property type="nucleotide sequence ID" value="NZ_JANWOI010000002.1"/>
</dbReference>
<reference evidence="2" key="1">
    <citation type="submission" date="2022-08" db="EMBL/GenBank/DDBJ databases">
        <authorList>
            <person name="Vandamme P."/>
            <person name="Hettiarachchi A."/>
            <person name="Peeters C."/>
            <person name="Cnockaert M."/>
            <person name="Carlier A."/>
        </authorList>
    </citation>
    <scope>NUCLEOTIDE SEQUENCE</scope>
    <source>
        <strain evidence="2">LMG 31809</strain>
    </source>
</reference>
<dbReference type="GO" id="GO:0005506">
    <property type="term" value="F:iron ion binding"/>
    <property type="evidence" value="ECO:0007669"/>
    <property type="project" value="UniProtKB-ARBA"/>
</dbReference>
<organism evidence="2 3">
    <name type="scientific">Govanella unica</name>
    <dbReference type="NCBI Taxonomy" id="2975056"/>
    <lineage>
        <taxon>Bacteria</taxon>
        <taxon>Pseudomonadati</taxon>
        <taxon>Pseudomonadota</taxon>
        <taxon>Alphaproteobacteria</taxon>
        <taxon>Emcibacterales</taxon>
        <taxon>Govanellaceae</taxon>
        <taxon>Govanella</taxon>
    </lineage>
</organism>
<keyword evidence="3" id="KW-1185">Reference proteome</keyword>
<dbReference type="SUPFAM" id="SSF51197">
    <property type="entry name" value="Clavaminate synthase-like"/>
    <property type="match status" value="1"/>
</dbReference>
<dbReference type="Proteomes" id="UP001141619">
    <property type="component" value="Unassembled WGS sequence"/>
</dbReference>
<keyword evidence="2" id="KW-0223">Dioxygenase</keyword>
<comment type="caution">
    <text evidence="2">The sequence shown here is derived from an EMBL/GenBank/DDBJ whole genome shotgun (WGS) entry which is preliminary data.</text>
</comment>
<keyword evidence="2" id="KW-0560">Oxidoreductase</keyword>
<sequence>MTEMSNIRAGQTLTALDHLHAQGYVILKHVVSQPVIDRVAAELEPWFAATPRCQGDFYGWRTTRFGSLLNKSPTSRQLILHELMLDLINAVLGPHCDHYQLNLTQAVRIHPGERQQVPHRDEEMWPCRKDGVEHLINVIWALDDFTAENGATCLWPGSQLHDLDRSIDPTEIVMAEMPRGSALVFLGSLTHCGGANRSPHPRTGLIASYCLGWLRQYENQYLAYPPAIAQTFPEALRDLIGYRIHRPNLGGYEGQDPAMLFKATQGPWPARDALSETTRREIEAYYQSQ</sequence>